<dbReference type="Pfam" id="PF01098">
    <property type="entry name" value="FTSW_RODA_SPOVE"/>
    <property type="match status" value="1"/>
</dbReference>
<feature type="transmembrane region" description="Helical" evidence="11">
    <location>
        <begin position="184"/>
        <end position="202"/>
    </location>
</feature>
<dbReference type="GO" id="GO:0051301">
    <property type="term" value="P:cell division"/>
    <property type="evidence" value="ECO:0007669"/>
    <property type="project" value="InterPro"/>
</dbReference>
<keyword evidence="5 11" id="KW-0812">Transmembrane</keyword>
<dbReference type="PROSITE" id="PS00428">
    <property type="entry name" value="FTSW_RODA_SPOVE"/>
    <property type="match status" value="1"/>
</dbReference>
<organism evidence="12">
    <name type="scientific">mine drainage metagenome</name>
    <dbReference type="NCBI Taxonomy" id="410659"/>
    <lineage>
        <taxon>unclassified sequences</taxon>
        <taxon>metagenomes</taxon>
        <taxon>ecological metagenomes</taxon>
    </lineage>
</organism>
<dbReference type="HAMAP" id="MF_02079">
    <property type="entry name" value="PGT_RodA"/>
    <property type="match status" value="1"/>
</dbReference>
<comment type="subcellular location">
    <subcellularLocation>
        <location evidence="1">Membrane</location>
        <topology evidence="1">Multi-pass membrane protein</topology>
    </subcellularLocation>
</comment>
<evidence type="ECO:0000256" key="5">
    <source>
        <dbReference type="ARBA" id="ARBA00022692"/>
    </source>
</evidence>
<keyword evidence="7" id="KW-0573">Peptidoglycan synthesis</keyword>
<evidence type="ECO:0000256" key="11">
    <source>
        <dbReference type="SAM" id="Phobius"/>
    </source>
</evidence>
<keyword evidence="3" id="KW-0328">Glycosyltransferase</keyword>
<feature type="transmembrane region" description="Helical" evidence="11">
    <location>
        <begin position="337"/>
        <end position="358"/>
    </location>
</feature>
<keyword evidence="10" id="KW-0961">Cell wall biogenesis/degradation</keyword>
<feature type="transmembrane region" description="Helical" evidence="11">
    <location>
        <begin position="137"/>
        <end position="154"/>
    </location>
</feature>
<evidence type="ECO:0000256" key="1">
    <source>
        <dbReference type="ARBA" id="ARBA00004141"/>
    </source>
</evidence>
<dbReference type="AlphaFoldDB" id="A0A1J5TSZ5"/>
<evidence type="ECO:0000313" key="12">
    <source>
        <dbReference type="EMBL" id="OIR16852.1"/>
    </source>
</evidence>
<gene>
    <name evidence="12" type="primary">mrdB_1</name>
    <name evidence="12" type="ORF">GALL_26730</name>
</gene>
<dbReference type="GO" id="GO:0032153">
    <property type="term" value="C:cell division site"/>
    <property type="evidence" value="ECO:0007669"/>
    <property type="project" value="TreeGrafter"/>
</dbReference>
<feature type="transmembrane region" description="Helical" evidence="11">
    <location>
        <begin position="304"/>
        <end position="331"/>
    </location>
</feature>
<evidence type="ECO:0000256" key="7">
    <source>
        <dbReference type="ARBA" id="ARBA00022984"/>
    </source>
</evidence>
<dbReference type="InterPro" id="IPR018365">
    <property type="entry name" value="Cell_cycle_FtsW-rel_CS"/>
</dbReference>
<keyword evidence="6" id="KW-0133">Cell shape</keyword>
<dbReference type="PANTHER" id="PTHR30474">
    <property type="entry name" value="CELL CYCLE PROTEIN"/>
    <property type="match status" value="1"/>
</dbReference>
<evidence type="ECO:0000256" key="8">
    <source>
        <dbReference type="ARBA" id="ARBA00022989"/>
    </source>
</evidence>
<feature type="transmembrane region" description="Helical" evidence="11">
    <location>
        <begin position="160"/>
        <end position="177"/>
    </location>
</feature>
<dbReference type="GO" id="GO:0008360">
    <property type="term" value="P:regulation of cell shape"/>
    <property type="evidence" value="ECO:0007669"/>
    <property type="project" value="UniProtKB-KW"/>
</dbReference>
<comment type="caution">
    <text evidence="12">The sequence shown here is derived from an EMBL/GenBank/DDBJ whole genome shotgun (WGS) entry which is preliminary data.</text>
</comment>
<keyword evidence="2" id="KW-1003">Cell membrane</keyword>
<dbReference type="InterPro" id="IPR011923">
    <property type="entry name" value="RodA/MrdB"/>
</dbReference>
<proteinExistence type="inferred from homology"/>
<dbReference type="PANTHER" id="PTHR30474:SF1">
    <property type="entry name" value="PEPTIDOGLYCAN GLYCOSYLTRANSFERASE MRDB"/>
    <property type="match status" value="1"/>
</dbReference>
<dbReference type="NCBIfam" id="TIGR02210">
    <property type="entry name" value="rodA_shape"/>
    <property type="match status" value="1"/>
</dbReference>
<name>A0A1J5TSZ5_9ZZZZ</name>
<reference evidence="12" key="1">
    <citation type="submission" date="2016-10" db="EMBL/GenBank/DDBJ databases">
        <title>Sequence of Gallionella enrichment culture.</title>
        <authorList>
            <person name="Poehlein A."/>
            <person name="Muehling M."/>
            <person name="Daniel R."/>
        </authorList>
    </citation>
    <scope>NUCLEOTIDE SEQUENCE</scope>
</reference>
<accession>A0A1J5TSZ5</accession>
<dbReference type="GO" id="GO:0016757">
    <property type="term" value="F:glycosyltransferase activity"/>
    <property type="evidence" value="ECO:0007669"/>
    <property type="project" value="UniProtKB-KW"/>
</dbReference>
<dbReference type="GO" id="GO:0005886">
    <property type="term" value="C:plasma membrane"/>
    <property type="evidence" value="ECO:0007669"/>
    <property type="project" value="TreeGrafter"/>
</dbReference>
<evidence type="ECO:0000256" key="3">
    <source>
        <dbReference type="ARBA" id="ARBA00022676"/>
    </source>
</evidence>
<evidence type="ECO:0000256" key="9">
    <source>
        <dbReference type="ARBA" id="ARBA00023136"/>
    </source>
</evidence>
<keyword evidence="4" id="KW-0808">Transferase</keyword>
<dbReference type="GO" id="GO:0071555">
    <property type="term" value="P:cell wall organization"/>
    <property type="evidence" value="ECO:0007669"/>
    <property type="project" value="UniProtKB-KW"/>
</dbReference>
<dbReference type="InterPro" id="IPR001182">
    <property type="entry name" value="FtsW/RodA"/>
</dbReference>
<evidence type="ECO:0000256" key="2">
    <source>
        <dbReference type="ARBA" id="ARBA00022475"/>
    </source>
</evidence>
<dbReference type="GO" id="GO:0009252">
    <property type="term" value="P:peptidoglycan biosynthetic process"/>
    <property type="evidence" value="ECO:0007669"/>
    <property type="project" value="UniProtKB-KW"/>
</dbReference>
<keyword evidence="8 11" id="KW-1133">Transmembrane helix</keyword>
<evidence type="ECO:0000256" key="4">
    <source>
        <dbReference type="ARBA" id="ARBA00022679"/>
    </source>
</evidence>
<keyword evidence="9 11" id="KW-0472">Membrane</keyword>
<feature type="transmembrane region" description="Helical" evidence="11">
    <location>
        <begin position="42"/>
        <end position="63"/>
    </location>
</feature>
<feature type="transmembrane region" description="Helical" evidence="11">
    <location>
        <begin position="18"/>
        <end position="36"/>
    </location>
</feature>
<feature type="transmembrane region" description="Helical" evidence="11">
    <location>
        <begin position="75"/>
        <end position="96"/>
    </location>
</feature>
<evidence type="ECO:0000256" key="6">
    <source>
        <dbReference type="ARBA" id="ARBA00022960"/>
    </source>
</evidence>
<dbReference type="GO" id="GO:0015648">
    <property type="term" value="F:lipid-linked peptidoglycan transporter activity"/>
    <property type="evidence" value="ECO:0007669"/>
    <property type="project" value="TreeGrafter"/>
</dbReference>
<protein>
    <submittedName>
        <fullName evidence="12">Rod shape-determining protein RodA</fullName>
    </submittedName>
</protein>
<sequence length="367" mass="39944">MMNARLLKQRFMQHLDPVLLGALGGFALVSLVLLYSASDGNWLRVLAQAGNIAVAFAAMWLVASMPLHWLMRAAVPMYVFGLLLLLLVMTPLGVASHGATRWLNIGVATIQPSELMKIAVPLMMAWYFEKNEAVLKLKNYFVAAILLLVPVALIARQPDLGTSILIGASGFYVLFLAGLSWRLMIGGALAAVASAPFLWSMLHDYQRHRILMLLDPSQDALGKGYHTIQGMIAVGSGGILGKGYMNGTQTHLDFLPERTTDFIFAVWSEEFGLIGNLLLLSLYVFVIGRGFIITANASTYFTRLMAGSITLTFFTYAFVNMGMVSGILPVVGVPLPLISYGGTSMLTLMLGFGILMSIQTNKKLVKT</sequence>
<feature type="transmembrane region" description="Helical" evidence="11">
    <location>
        <begin position="271"/>
        <end position="292"/>
    </location>
</feature>
<dbReference type="EMBL" id="MLJW01000006">
    <property type="protein sequence ID" value="OIR16852.1"/>
    <property type="molecule type" value="Genomic_DNA"/>
</dbReference>
<evidence type="ECO:0000256" key="10">
    <source>
        <dbReference type="ARBA" id="ARBA00023316"/>
    </source>
</evidence>